<evidence type="ECO:0000313" key="4">
    <source>
        <dbReference type="EMBL" id="STC99383.1"/>
    </source>
</evidence>
<gene>
    <name evidence="4" type="primary">spsA</name>
    <name evidence="2" type="ORF">AYC66_00970</name>
    <name evidence="3" type="ORF">BAY09_03300</name>
    <name evidence="4" type="ORF">NCTC10588_01291</name>
</gene>
<dbReference type="EMBL" id="CP014339">
    <property type="protein sequence ID" value="AQX49339.1"/>
    <property type="molecule type" value="Genomic_DNA"/>
</dbReference>
<protein>
    <submittedName>
        <fullName evidence="4">Spore coat polysaccharide biosynthesis protein spsA</fullName>
    </submittedName>
</protein>
<dbReference type="InterPro" id="IPR001173">
    <property type="entry name" value="Glyco_trans_2-like"/>
</dbReference>
<evidence type="ECO:0000313" key="5">
    <source>
        <dbReference type="Proteomes" id="UP000189738"/>
    </source>
</evidence>
<dbReference type="EMBL" id="MAHS01000010">
    <property type="protein sequence ID" value="OPB49074.1"/>
    <property type="molecule type" value="Genomic_DNA"/>
</dbReference>
<evidence type="ECO:0000313" key="6">
    <source>
        <dbReference type="Proteomes" id="UP000254876"/>
    </source>
</evidence>
<reference evidence="2 5" key="1">
    <citation type="submission" date="2016-02" db="EMBL/GenBank/DDBJ databases">
        <authorList>
            <person name="Nicholson A.C."/>
            <person name="Humrighouse B.W."/>
            <person name="Loparev V."/>
            <person name="Emery B."/>
            <person name="Graziano J."/>
            <person name="McQuiston J.R."/>
        </authorList>
    </citation>
    <scope>NUCLEOTIDE SEQUENCE [LARGE SCALE GENOMIC DNA]</scope>
    <source>
        <strain evidence="2 5">E6809</strain>
    </source>
</reference>
<accession>A0A494J524</accession>
<evidence type="ECO:0000259" key="1">
    <source>
        <dbReference type="Pfam" id="PF00535"/>
    </source>
</evidence>
<dbReference type="SUPFAM" id="SSF53448">
    <property type="entry name" value="Nucleotide-diphospho-sugar transferases"/>
    <property type="match status" value="1"/>
</dbReference>
<dbReference type="CDD" id="cd00761">
    <property type="entry name" value="Glyco_tranf_GTA_type"/>
    <property type="match status" value="1"/>
</dbReference>
<dbReference type="PANTHER" id="PTHR22916">
    <property type="entry name" value="GLYCOSYLTRANSFERASE"/>
    <property type="match status" value="1"/>
</dbReference>
<dbReference type="Proteomes" id="UP000254876">
    <property type="component" value="Unassembled WGS sequence"/>
</dbReference>
<dbReference type="GO" id="GO:0016758">
    <property type="term" value="F:hexosyltransferase activity"/>
    <property type="evidence" value="ECO:0007669"/>
    <property type="project" value="UniProtKB-ARBA"/>
</dbReference>
<evidence type="ECO:0000313" key="3">
    <source>
        <dbReference type="EMBL" id="OPB49074.1"/>
    </source>
</evidence>
<dbReference type="AlphaFoldDB" id="A0A494J524"/>
<proteinExistence type="predicted"/>
<feature type="domain" description="Glycosyltransferase 2-like" evidence="1">
    <location>
        <begin position="4"/>
        <end position="168"/>
    </location>
</feature>
<dbReference type="RefSeq" id="WP_078411662.1">
    <property type="nucleotide sequence ID" value="NZ_BQKS01000010.1"/>
</dbReference>
<reference evidence="3" key="2">
    <citation type="submission" date="2016-06" db="EMBL/GenBank/DDBJ databases">
        <authorList>
            <person name="Nicholson A.C."/>
        </authorList>
    </citation>
    <scope>NUCLEOTIDE SEQUENCE [LARGE SCALE GENOMIC DNA]</scope>
    <source>
        <strain evidence="3">E6809</strain>
    </source>
</reference>
<organism evidence="3">
    <name type="scientific">Elizabethkingia anophelis</name>
    <dbReference type="NCBI Taxonomy" id="1117645"/>
    <lineage>
        <taxon>Bacteria</taxon>
        <taxon>Pseudomonadati</taxon>
        <taxon>Bacteroidota</taxon>
        <taxon>Flavobacteriia</taxon>
        <taxon>Flavobacteriales</taxon>
        <taxon>Weeksellaceae</taxon>
        <taxon>Elizabethkingia</taxon>
    </lineage>
</organism>
<sequence>MMVSFILPAYKARFLSQAIDSILKQSYSDLELVIVDDASPENILDVVSSFDDSRISYYRNEKNLGGDSLVKQWNHSIKYAKGEYLILAADDDLYHPDFLKNCVALANKYPQVDLIRSGAEQIDENNVLIGIDGILPEYCSKYQYVYYWLNSTAFTCIGNYMFKASVLEKKQFIDFPFAFGSDTASTIDMAENGIANTADMLFKFRISSIHLSSNKGRLKEKLEAITLLFTWLKNLNYSIPSNVIDKFCYDRIQWDSLYPKCKYDYYNLVIKYLPFSELSAIKKCELISKKDRFIMIFRYIKDKVMR</sequence>
<dbReference type="EMBL" id="UFYD01000001">
    <property type="protein sequence ID" value="STC99383.1"/>
    <property type="molecule type" value="Genomic_DNA"/>
</dbReference>
<dbReference type="InterPro" id="IPR029044">
    <property type="entry name" value="Nucleotide-diphossugar_trans"/>
</dbReference>
<dbReference type="Pfam" id="PF00535">
    <property type="entry name" value="Glycos_transf_2"/>
    <property type="match status" value="1"/>
</dbReference>
<name>A0A494J524_9FLAO</name>
<dbReference type="Gene3D" id="3.90.550.10">
    <property type="entry name" value="Spore Coat Polysaccharide Biosynthesis Protein SpsA, Chain A"/>
    <property type="match status" value="1"/>
</dbReference>
<dbReference type="Proteomes" id="UP000189738">
    <property type="component" value="Chromosome"/>
</dbReference>
<dbReference type="PANTHER" id="PTHR22916:SF3">
    <property type="entry name" value="UDP-GLCNAC:BETAGAL BETA-1,3-N-ACETYLGLUCOSAMINYLTRANSFERASE-LIKE PROTEIN 1"/>
    <property type="match status" value="1"/>
</dbReference>
<evidence type="ECO:0000313" key="2">
    <source>
        <dbReference type="EMBL" id="AQX49339.1"/>
    </source>
</evidence>
<reference evidence="4 6" key="3">
    <citation type="submission" date="2018-06" db="EMBL/GenBank/DDBJ databases">
        <authorList>
            <consortium name="Pathogen Informatics"/>
            <person name="Doyle S."/>
        </authorList>
    </citation>
    <scope>NUCLEOTIDE SEQUENCE [LARGE SCALE GENOMIC DNA]</scope>
    <source>
        <strain evidence="4 6">NCTC10588</strain>
    </source>
</reference>